<evidence type="ECO:0000256" key="1">
    <source>
        <dbReference type="ARBA" id="ARBA00004123"/>
    </source>
</evidence>
<comment type="function">
    <text evidence="8">Component of the Mediator complex, a coactivator involved in the regulated transcription of nearly all RNA polymerase II-dependent genes. Mediator functions as a bridge to convey information from gene-specific regulatory proteins to the basal RNA polymerase II transcription machinery. Mediator is recruited to promoters by direct interactions with regulatory proteins and serves as a scaffold for the assembly of a functional preinitiation complex with RNA polymerase II and the general transcription factors.</text>
</comment>
<proteinExistence type="inferred from homology"/>
<evidence type="ECO:0000256" key="4">
    <source>
        <dbReference type="ARBA" id="ARBA00023015"/>
    </source>
</evidence>
<comment type="caution">
    <text evidence="10">The sequence shown here is derived from an EMBL/GenBank/DDBJ whole genome shotgun (WGS) entry which is preliminary data.</text>
</comment>
<evidence type="ECO:0000256" key="3">
    <source>
        <dbReference type="ARBA" id="ARBA00020629"/>
    </source>
</evidence>
<evidence type="ECO:0000313" key="10">
    <source>
        <dbReference type="EMBL" id="TID28283.1"/>
    </source>
</evidence>
<feature type="compositionally biased region" description="Basic and acidic residues" evidence="9">
    <location>
        <begin position="179"/>
        <end position="192"/>
    </location>
</feature>
<reference evidence="10 11" key="1">
    <citation type="journal article" date="2019" name="Front. Genet.">
        <title>Whole-Genome Sequencing of the Opportunistic Yeast Pathogen Candida inconspicua Uncovers Its Hybrid Origin.</title>
        <authorList>
            <person name="Mixao V."/>
            <person name="Hansen A.P."/>
            <person name="Saus E."/>
            <person name="Boekhout T."/>
            <person name="Lass-Florl C."/>
            <person name="Gabaldon T."/>
        </authorList>
    </citation>
    <scope>NUCLEOTIDE SEQUENCE [LARGE SCALE GENOMIC DNA]</scope>
    <source>
        <strain evidence="10 11">CBS 180</strain>
    </source>
</reference>
<dbReference type="GO" id="GO:0006357">
    <property type="term" value="P:regulation of transcription by RNA polymerase II"/>
    <property type="evidence" value="ECO:0007669"/>
    <property type="project" value="InterPro"/>
</dbReference>
<protein>
    <recommendedName>
        <fullName evidence="3 8">Mediator of RNA polymerase II transcription subunit 4</fullName>
    </recommendedName>
    <alternativeName>
        <fullName evidence="7 8">Mediator complex subunit 4</fullName>
    </alternativeName>
</protein>
<feature type="region of interest" description="Disordered" evidence="9">
    <location>
        <begin position="172"/>
        <end position="216"/>
    </location>
</feature>
<feature type="compositionally biased region" description="Acidic residues" evidence="9">
    <location>
        <begin position="193"/>
        <end position="202"/>
    </location>
</feature>
<sequence>MENTTVDPITAFETDTNKLISSIQHYKPSVEFANAIINDQDKIGEEISSLRNTTQSYRDYDTSVQLYDNKLTSQLKESLSILVECKRSLDNLPKLGPKRPSDDLNEEDTKTILSYALKLSKFSKIPRTFDGFLLPNNFIWPGDDNMRRGNLAIASLIPEKIINIENYGTDYVPPVENNDSSKIEKDTDTKMNDDDDDSEDEFLPERTNVVTQSNRNDKTAVISGLDLLDSDDE</sequence>
<evidence type="ECO:0000256" key="9">
    <source>
        <dbReference type="SAM" id="MobiDB-lite"/>
    </source>
</evidence>
<comment type="subunit">
    <text evidence="8">Component of the Mediator complex.</text>
</comment>
<evidence type="ECO:0000256" key="2">
    <source>
        <dbReference type="ARBA" id="ARBA00009626"/>
    </source>
</evidence>
<dbReference type="GO" id="GO:0003712">
    <property type="term" value="F:transcription coregulator activity"/>
    <property type="evidence" value="ECO:0007669"/>
    <property type="project" value="InterPro"/>
</dbReference>
<keyword evidence="4 8" id="KW-0805">Transcription regulation</keyword>
<evidence type="ECO:0000313" key="11">
    <source>
        <dbReference type="Proteomes" id="UP000307173"/>
    </source>
</evidence>
<dbReference type="Proteomes" id="UP000307173">
    <property type="component" value="Unassembled WGS sequence"/>
</dbReference>
<gene>
    <name evidence="8" type="primary">MED4</name>
    <name evidence="10" type="ORF">CANINC_002596</name>
</gene>
<evidence type="ECO:0000256" key="5">
    <source>
        <dbReference type="ARBA" id="ARBA00023163"/>
    </source>
</evidence>
<evidence type="ECO:0000256" key="8">
    <source>
        <dbReference type="RuleBase" id="RU364141"/>
    </source>
</evidence>
<dbReference type="InterPro" id="IPR019258">
    <property type="entry name" value="Mediator_Med4"/>
</dbReference>
<organism evidence="10 11">
    <name type="scientific">Pichia inconspicua</name>
    <dbReference type="NCBI Taxonomy" id="52247"/>
    <lineage>
        <taxon>Eukaryota</taxon>
        <taxon>Fungi</taxon>
        <taxon>Dikarya</taxon>
        <taxon>Ascomycota</taxon>
        <taxon>Saccharomycotina</taxon>
        <taxon>Pichiomycetes</taxon>
        <taxon>Pichiales</taxon>
        <taxon>Pichiaceae</taxon>
        <taxon>Pichia</taxon>
    </lineage>
</organism>
<accession>A0A4T0X181</accession>
<keyword evidence="6 8" id="KW-0539">Nucleus</keyword>
<name>A0A4T0X181_9ASCO</name>
<dbReference type="AlphaFoldDB" id="A0A4T0X181"/>
<evidence type="ECO:0000256" key="6">
    <source>
        <dbReference type="ARBA" id="ARBA00023242"/>
    </source>
</evidence>
<dbReference type="GO" id="GO:0016592">
    <property type="term" value="C:mediator complex"/>
    <property type="evidence" value="ECO:0007669"/>
    <property type="project" value="InterPro"/>
</dbReference>
<evidence type="ECO:0000256" key="7">
    <source>
        <dbReference type="ARBA" id="ARBA00031257"/>
    </source>
</evidence>
<keyword evidence="11" id="KW-1185">Reference proteome</keyword>
<comment type="subcellular location">
    <subcellularLocation>
        <location evidence="1 8">Nucleus</location>
    </subcellularLocation>
</comment>
<keyword evidence="5 8" id="KW-0804">Transcription</keyword>
<dbReference type="EMBL" id="SELW01000408">
    <property type="protein sequence ID" value="TID28283.1"/>
    <property type="molecule type" value="Genomic_DNA"/>
</dbReference>
<keyword evidence="8" id="KW-0010">Activator</keyword>
<dbReference type="OrthoDB" id="1929813at2759"/>
<comment type="similarity">
    <text evidence="2 8">Belongs to the Mediator complex subunit 4 family.</text>
</comment>
<dbReference type="Pfam" id="PF10018">
    <property type="entry name" value="Med4"/>
    <property type="match status" value="1"/>
</dbReference>